<reference evidence="4 5" key="2">
    <citation type="submission" date="2019-06" db="EMBL/GenBank/DDBJ databases">
        <title>Co-occurence of chitin degradation, pigmentation and bioactivity in marine Pseudoalteromonas.</title>
        <authorList>
            <person name="Sonnenschein E.C."/>
            <person name="Bech P.K."/>
        </authorList>
    </citation>
    <scope>NUCLEOTIDE SEQUENCE [LARGE SCALE GENOMIC DNA]</scope>
    <source>
        <strain evidence="5">S3790</strain>
        <strain evidence="3 4">S3895</strain>
    </source>
</reference>
<dbReference type="OrthoDB" id="6838256at2"/>
<feature type="chain" id="PRO_5024300376" evidence="1">
    <location>
        <begin position="22"/>
        <end position="228"/>
    </location>
</feature>
<evidence type="ECO:0000313" key="2">
    <source>
        <dbReference type="EMBL" id="TMO67213.1"/>
    </source>
</evidence>
<keyword evidence="1" id="KW-0732">Signal</keyword>
<evidence type="ECO:0000313" key="3">
    <source>
        <dbReference type="EMBL" id="TMO74540.1"/>
    </source>
</evidence>
<name>A0A5S3V706_9GAMM</name>
<reference evidence="4 5" key="1">
    <citation type="submission" date="2018-01" db="EMBL/GenBank/DDBJ databases">
        <authorList>
            <person name="Paulsen S."/>
            <person name="Gram L.K."/>
        </authorList>
    </citation>
    <scope>NUCLEOTIDE SEQUENCE [LARGE SCALE GENOMIC DNA]</scope>
    <source>
        <strain evidence="2 5">S3790</strain>
        <strain evidence="3 4">S3895</strain>
    </source>
</reference>
<dbReference type="EMBL" id="PNBX01000062">
    <property type="protein sequence ID" value="TMO67213.1"/>
    <property type="molecule type" value="Genomic_DNA"/>
</dbReference>
<protein>
    <submittedName>
        <fullName evidence="2">Uncharacterized protein</fullName>
    </submittedName>
</protein>
<comment type="caution">
    <text evidence="2">The sequence shown here is derived from an EMBL/GenBank/DDBJ whole genome shotgun (WGS) entry which is preliminary data.</text>
</comment>
<reference evidence="2" key="3">
    <citation type="submission" date="2019-09" db="EMBL/GenBank/DDBJ databases">
        <title>Co-occurence of chitin degradation, pigmentation and bioactivity in marine Pseudoalteromonas.</title>
        <authorList>
            <person name="Sonnenschein E.C."/>
            <person name="Bech P.K."/>
        </authorList>
    </citation>
    <scope>NUCLEOTIDE SEQUENCE</scope>
    <source>
        <strain evidence="2">S3790</strain>
    </source>
</reference>
<evidence type="ECO:0000256" key="1">
    <source>
        <dbReference type="SAM" id="SignalP"/>
    </source>
</evidence>
<dbReference type="Proteomes" id="UP000307217">
    <property type="component" value="Unassembled WGS sequence"/>
</dbReference>
<evidence type="ECO:0000313" key="5">
    <source>
        <dbReference type="Proteomes" id="UP000307217"/>
    </source>
</evidence>
<organism evidence="2 5">
    <name type="scientific">Pseudoalteromonas aurantia</name>
    <dbReference type="NCBI Taxonomy" id="43654"/>
    <lineage>
        <taxon>Bacteria</taxon>
        <taxon>Pseudomonadati</taxon>
        <taxon>Pseudomonadota</taxon>
        <taxon>Gammaproteobacteria</taxon>
        <taxon>Alteromonadales</taxon>
        <taxon>Pseudoalteromonadaceae</taxon>
        <taxon>Pseudoalteromonas</taxon>
    </lineage>
</organism>
<gene>
    <name evidence="2" type="ORF">CWC19_14770</name>
    <name evidence="3" type="ORF">CWC20_09885</name>
</gene>
<dbReference type="AlphaFoldDB" id="A0A5S3V706"/>
<accession>A0A5S3V706</accession>
<keyword evidence="4" id="KW-1185">Reference proteome</keyword>
<evidence type="ECO:0000313" key="4">
    <source>
        <dbReference type="Proteomes" id="UP000307164"/>
    </source>
</evidence>
<dbReference type="Proteomes" id="UP000307164">
    <property type="component" value="Unassembled WGS sequence"/>
</dbReference>
<feature type="signal peptide" evidence="1">
    <location>
        <begin position="1"/>
        <end position="21"/>
    </location>
</feature>
<proteinExistence type="predicted"/>
<sequence>MNITLRALALCLLIFSSTAISSNTLLFNRPADNPQSRYVIELMTLVYKELGYSLKVIDFNHQSALVAANEGVLDGQLGRVDSVTEQYPALMQISFPIMHANLQLLSYCKTCSMFGSESIVIISSYVAPEAYLKDQNYQGEIIKVKSSSAQLNLLIQKKVSAALVVEFHVKKYREKLQSLDITSKTLHKINIYHYLHKKHAKLVPQINHILGTMAKEGTIAMLKQKYGI</sequence>
<dbReference type="EMBL" id="PNBW01000047">
    <property type="protein sequence ID" value="TMO74540.1"/>
    <property type="molecule type" value="Genomic_DNA"/>
</dbReference>
<dbReference type="SUPFAM" id="SSF53850">
    <property type="entry name" value="Periplasmic binding protein-like II"/>
    <property type="match status" value="1"/>
</dbReference>
<dbReference type="Gene3D" id="3.40.190.10">
    <property type="entry name" value="Periplasmic binding protein-like II"/>
    <property type="match status" value="2"/>
</dbReference>
<dbReference type="RefSeq" id="WP_138592582.1">
    <property type="nucleotide sequence ID" value="NZ_PNBW01000047.1"/>
</dbReference>